<evidence type="ECO:0000313" key="1">
    <source>
        <dbReference type="EMBL" id="GFH23725.1"/>
    </source>
</evidence>
<name>A0A699ZP69_HAELA</name>
<dbReference type="AlphaFoldDB" id="A0A699ZP69"/>
<keyword evidence="2" id="KW-1185">Reference proteome</keyword>
<reference evidence="1 2" key="1">
    <citation type="submission" date="2020-02" db="EMBL/GenBank/DDBJ databases">
        <title>Draft genome sequence of Haematococcus lacustris strain NIES-144.</title>
        <authorList>
            <person name="Morimoto D."/>
            <person name="Nakagawa S."/>
            <person name="Yoshida T."/>
            <person name="Sawayama S."/>
        </authorList>
    </citation>
    <scope>NUCLEOTIDE SEQUENCE [LARGE SCALE GENOMIC DNA]</scope>
    <source>
        <strain evidence="1 2">NIES-144</strain>
    </source>
</reference>
<gene>
    <name evidence="1" type="ORF">HaLaN_21382</name>
</gene>
<evidence type="ECO:0008006" key="3">
    <source>
        <dbReference type="Google" id="ProtNLM"/>
    </source>
</evidence>
<sequence>MRELALELSSAGVKRLVVSVDDDDTLSQQLWGRMGFEPLASATLRHLAWQFPAFSPAAGEGTCYLGQDLIRGRGLLTRP</sequence>
<evidence type="ECO:0000313" key="2">
    <source>
        <dbReference type="Proteomes" id="UP000485058"/>
    </source>
</evidence>
<protein>
    <recommendedName>
        <fullName evidence="3">N-acetyltransferase domain-containing protein</fullName>
    </recommendedName>
</protein>
<proteinExistence type="predicted"/>
<accession>A0A699ZP69</accession>
<dbReference type="Proteomes" id="UP000485058">
    <property type="component" value="Unassembled WGS sequence"/>
</dbReference>
<organism evidence="1 2">
    <name type="scientific">Haematococcus lacustris</name>
    <name type="common">Green alga</name>
    <name type="synonym">Haematococcus pluvialis</name>
    <dbReference type="NCBI Taxonomy" id="44745"/>
    <lineage>
        <taxon>Eukaryota</taxon>
        <taxon>Viridiplantae</taxon>
        <taxon>Chlorophyta</taxon>
        <taxon>core chlorophytes</taxon>
        <taxon>Chlorophyceae</taxon>
        <taxon>CS clade</taxon>
        <taxon>Chlamydomonadales</taxon>
        <taxon>Haematococcaceae</taxon>
        <taxon>Haematococcus</taxon>
    </lineage>
</organism>
<comment type="caution">
    <text evidence="1">The sequence shown here is derived from an EMBL/GenBank/DDBJ whole genome shotgun (WGS) entry which is preliminary data.</text>
</comment>
<dbReference type="EMBL" id="BLLF01002345">
    <property type="protein sequence ID" value="GFH23725.1"/>
    <property type="molecule type" value="Genomic_DNA"/>
</dbReference>